<dbReference type="PANTHER" id="PTHR43836">
    <property type="entry name" value="CATECHOL O-METHYLTRANSFERASE 1-RELATED"/>
    <property type="match status" value="1"/>
</dbReference>
<dbReference type="AlphaFoldDB" id="A0A4R6Y713"/>
<dbReference type="RefSeq" id="WP_133621005.1">
    <property type="nucleotide sequence ID" value="NZ_SNZE01000019.1"/>
</dbReference>
<dbReference type="OrthoDB" id="9799672at2"/>
<keyword evidence="2 4" id="KW-0808">Transferase</keyword>
<name>A0A4R6Y713_9BURK</name>
<organism evidence="4 5">
    <name type="scientific">Hydromonas duriensis</name>
    <dbReference type="NCBI Taxonomy" id="1527608"/>
    <lineage>
        <taxon>Bacteria</taxon>
        <taxon>Pseudomonadati</taxon>
        <taxon>Pseudomonadota</taxon>
        <taxon>Betaproteobacteria</taxon>
        <taxon>Burkholderiales</taxon>
        <taxon>Burkholderiaceae</taxon>
        <taxon>Hydromonas</taxon>
    </lineage>
</organism>
<dbReference type="EMBL" id="SNZE01000019">
    <property type="protein sequence ID" value="TDR30586.1"/>
    <property type="molecule type" value="Genomic_DNA"/>
</dbReference>
<evidence type="ECO:0000256" key="2">
    <source>
        <dbReference type="ARBA" id="ARBA00022679"/>
    </source>
</evidence>
<evidence type="ECO:0000313" key="4">
    <source>
        <dbReference type="EMBL" id="TDR30586.1"/>
    </source>
</evidence>
<accession>A0A4R6Y713</accession>
<dbReference type="InterPro" id="IPR029063">
    <property type="entry name" value="SAM-dependent_MTases_sf"/>
</dbReference>
<dbReference type="SUPFAM" id="SSF53335">
    <property type="entry name" value="S-adenosyl-L-methionine-dependent methyltransferases"/>
    <property type="match status" value="1"/>
</dbReference>
<evidence type="ECO:0000256" key="3">
    <source>
        <dbReference type="ARBA" id="ARBA00022691"/>
    </source>
</evidence>
<proteinExistence type="predicted"/>
<keyword evidence="1 4" id="KW-0489">Methyltransferase</keyword>
<dbReference type="PANTHER" id="PTHR43836:SF2">
    <property type="entry name" value="CATECHOL O-METHYLTRANSFERASE 1-RELATED"/>
    <property type="match status" value="1"/>
</dbReference>
<dbReference type="GO" id="GO:0008171">
    <property type="term" value="F:O-methyltransferase activity"/>
    <property type="evidence" value="ECO:0007669"/>
    <property type="project" value="InterPro"/>
</dbReference>
<keyword evidence="5" id="KW-1185">Reference proteome</keyword>
<dbReference type="Proteomes" id="UP000294480">
    <property type="component" value="Unassembled WGS sequence"/>
</dbReference>
<gene>
    <name evidence="4" type="ORF">DFR44_11912</name>
</gene>
<dbReference type="InterPro" id="IPR002935">
    <property type="entry name" value="SAM_O-MeTrfase"/>
</dbReference>
<evidence type="ECO:0000313" key="5">
    <source>
        <dbReference type="Proteomes" id="UP000294480"/>
    </source>
</evidence>
<evidence type="ECO:0000256" key="1">
    <source>
        <dbReference type="ARBA" id="ARBA00022603"/>
    </source>
</evidence>
<dbReference type="Pfam" id="PF01596">
    <property type="entry name" value="Methyltransf_3"/>
    <property type="match status" value="1"/>
</dbReference>
<sequence>MTPDFKQSLLALNSQLAQEKRLLNLTEVVNELPHVSPTTCDDATLHQYLNALYTQGRTRHTPNISPINTVFLQTLLQQHQPKRILEIGCANGYSTLRFWQEARAWQAHICTLEISTPNIIEAKHHFAATGANITLYEGNALELMPHMTDTSFNFIFIDARKIKTLDFFIQARRLAAPKALIVIDDVLKFKDKMQNFYDYLAQEQITYHIETIDDDEDGVMLVQL</sequence>
<keyword evidence="3" id="KW-0949">S-adenosyl-L-methionine</keyword>
<dbReference type="CDD" id="cd02440">
    <property type="entry name" value="AdoMet_MTases"/>
    <property type="match status" value="1"/>
</dbReference>
<comment type="caution">
    <text evidence="4">The sequence shown here is derived from an EMBL/GenBank/DDBJ whole genome shotgun (WGS) entry which is preliminary data.</text>
</comment>
<reference evidence="4 5" key="1">
    <citation type="submission" date="2019-03" db="EMBL/GenBank/DDBJ databases">
        <title>Genomic Encyclopedia of Type Strains, Phase IV (KMG-IV): sequencing the most valuable type-strain genomes for metagenomic binning, comparative biology and taxonomic classification.</title>
        <authorList>
            <person name="Goeker M."/>
        </authorList>
    </citation>
    <scope>NUCLEOTIDE SEQUENCE [LARGE SCALE GENOMIC DNA]</scope>
    <source>
        <strain evidence="4 5">DSM 102852</strain>
    </source>
</reference>
<protein>
    <submittedName>
        <fullName evidence="4">Putative O-methyltransferase YrrM</fullName>
    </submittedName>
</protein>
<dbReference type="GO" id="GO:0032259">
    <property type="term" value="P:methylation"/>
    <property type="evidence" value="ECO:0007669"/>
    <property type="project" value="UniProtKB-KW"/>
</dbReference>
<dbReference type="Gene3D" id="3.40.50.150">
    <property type="entry name" value="Vaccinia Virus protein VP39"/>
    <property type="match status" value="1"/>
</dbReference>